<evidence type="ECO:0000313" key="3">
    <source>
        <dbReference type="Proteomes" id="UP001177003"/>
    </source>
</evidence>
<proteinExistence type="predicted"/>
<keyword evidence="3" id="KW-1185">Reference proteome</keyword>
<feature type="region of interest" description="Disordered" evidence="1">
    <location>
        <begin position="1"/>
        <end position="26"/>
    </location>
</feature>
<reference evidence="2" key="1">
    <citation type="submission" date="2023-04" db="EMBL/GenBank/DDBJ databases">
        <authorList>
            <person name="Vijverberg K."/>
            <person name="Xiong W."/>
            <person name="Schranz E."/>
        </authorList>
    </citation>
    <scope>NUCLEOTIDE SEQUENCE</scope>
</reference>
<sequence length="157" mass="17473">MDSETMSGTADIERPTPVMKSETKQNPVNRINRNLLKVNCLQSFLVRLLTRGSGGGSSGCTSCLNLMLVLIVRATQLEEEEGCTDDVTVRNLGKPAELAGQYYLDGVMSFLNTHQRMFLYHLQLVVVSKISLMQMEGKNGKEQLITSFQSVWELGLE</sequence>
<organism evidence="2 3">
    <name type="scientific">Lactuca saligna</name>
    <name type="common">Willowleaf lettuce</name>
    <dbReference type="NCBI Taxonomy" id="75948"/>
    <lineage>
        <taxon>Eukaryota</taxon>
        <taxon>Viridiplantae</taxon>
        <taxon>Streptophyta</taxon>
        <taxon>Embryophyta</taxon>
        <taxon>Tracheophyta</taxon>
        <taxon>Spermatophyta</taxon>
        <taxon>Magnoliopsida</taxon>
        <taxon>eudicotyledons</taxon>
        <taxon>Gunneridae</taxon>
        <taxon>Pentapetalae</taxon>
        <taxon>asterids</taxon>
        <taxon>campanulids</taxon>
        <taxon>Asterales</taxon>
        <taxon>Asteraceae</taxon>
        <taxon>Cichorioideae</taxon>
        <taxon>Cichorieae</taxon>
        <taxon>Lactucinae</taxon>
        <taxon>Lactuca</taxon>
    </lineage>
</organism>
<name>A0AA36E3E3_LACSI</name>
<accession>A0AA36E3E3</accession>
<evidence type="ECO:0000256" key="1">
    <source>
        <dbReference type="SAM" id="MobiDB-lite"/>
    </source>
</evidence>
<dbReference type="AlphaFoldDB" id="A0AA36E3E3"/>
<gene>
    <name evidence="2" type="ORF">LSALG_LOCUS20096</name>
</gene>
<dbReference type="Proteomes" id="UP001177003">
    <property type="component" value="Chromosome 4"/>
</dbReference>
<dbReference type="EMBL" id="OX465080">
    <property type="protein sequence ID" value="CAI9280345.1"/>
    <property type="molecule type" value="Genomic_DNA"/>
</dbReference>
<protein>
    <submittedName>
        <fullName evidence="2">Uncharacterized protein</fullName>
    </submittedName>
</protein>
<evidence type="ECO:0000313" key="2">
    <source>
        <dbReference type="EMBL" id="CAI9280345.1"/>
    </source>
</evidence>